<dbReference type="EMBL" id="JAGSOV010000034">
    <property type="protein sequence ID" value="MCO1656443.1"/>
    <property type="molecule type" value="Genomic_DNA"/>
</dbReference>
<evidence type="ECO:0000256" key="1">
    <source>
        <dbReference type="SAM" id="MobiDB-lite"/>
    </source>
</evidence>
<gene>
    <name evidence="2" type="ORF">KDL28_15385</name>
</gene>
<sequence length="74" mass="8105">MPRPIEPCDELLDGIRARLHELDERIAALTESRRALRSYLDVTERTRRLRAASPPAAGSGSPRVSPRPGSGSRG</sequence>
<dbReference type="Proteomes" id="UP001165283">
    <property type="component" value="Unassembled WGS sequence"/>
</dbReference>
<protein>
    <submittedName>
        <fullName evidence="2">MerR family DNA-binding protein</fullName>
    </submittedName>
</protein>
<comment type="caution">
    <text evidence="2">The sequence shown here is derived from an EMBL/GenBank/DDBJ whole genome shotgun (WGS) entry which is preliminary data.</text>
</comment>
<proteinExistence type="predicted"/>
<evidence type="ECO:0000313" key="2">
    <source>
        <dbReference type="EMBL" id="MCO1656443.1"/>
    </source>
</evidence>
<keyword evidence="2" id="KW-0238">DNA-binding</keyword>
<dbReference type="GO" id="GO:0003677">
    <property type="term" value="F:DNA binding"/>
    <property type="evidence" value="ECO:0007669"/>
    <property type="project" value="UniProtKB-KW"/>
</dbReference>
<accession>A0ABT1A0B0</accession>
<organism evidence="2 3">
    <name type="scientific">Pseudonocardia humida</name>
    <dbReference type="NCBI Taxonomy" id="2800819"/>
    <lineage>
        <taxon>Bacteria</taxon>
        <taxon>Bacillati</taxon>
        <taxon>Actinomycetota</taxon>
        <taxon>Actinomycetes</taxon>
        <taxon>Pseudonocardiales</taxon>
        <taxon>Pseudonocardiaceae</taxon>
        <taxon>Pseudonocardia</taxon>
    </lineage>
</organism>
<keyword evidence="3" id="KW-1185">Reference proteome</keyword>
<reference evidence="2" key="1">
    <citation type="submission" date="2021-04" db="EMBL/GenBank/DDBJ databases">
        <title>Pseudonocardia sp. nov., isolated from sandy soil of mangrove forest.</title>
        <authorList>
            <person name="Zan Z."/>
            <person name="Huang R."/>
            <person name="Liu W."/>
        </authorList>
    </citation>
    <scope>NUCLEOTIDE SEQUENCE</scope>
    <source>
        <strain evidence="2">S2-4</strain>
    </source>
</reference>
<feature type="compositionally biased region" description="Low complexity" evidence="1">
    <location>
        <begin position="51"/>
        <end position="74"/>
    </location>
</feature>
<name>A0ABT1A0B0_9PSEU</name>
<evidence type="ECO:0000313" key="3">
    <source>
        <dbReference type="Proteomes" id="UP001165283"/>
    </source>
</evidence>
<feature type="region of interest" description="Disordered" evidence="1">
    <location>
        <begin position="44"/>
        <end position="74"/>
    </location>
</feature>